<dbReference type="GO" id="GO:0016874">
    <property type="term" value="F:ligase activity"/>
    <property type="evidence" value="ECO:0007669"/>
    <property type="project" value="UniProtKB-KW"/>
</dbReference>
<evidence type="ECO:0000313" key="5">
    <source>
        <dbReference type="Proteomes" id="UP000247233"/>
    </source>
</evidence>
<dbReference type="InterPro" id="IPR050091">
    <property type="entry name" value="PKS_NRPS_Biosynth_Enz"/>
</dbReference>
<dbReference type="GO" id="GO:0044550">
    <property type="term" value="P:secondary metabolite biosynthetic process"/>
    <property type="evidence" value="ECO:0007669"/>
    <property type="project" value="TreeGrafter"/>
</dbReference>
<dbReference type="OrthoDB" id="329835at2759"/>
<evidence type="ECO:0000313" key="4">
    <source>
        <dbReference type="EMBL" id="PWY88475.1"/>
    </source>
</evidence>
<feature type="domain" description="Ketoreductase (KR)" evidence="3">
    <location>
        <begin position="1"/>
        <end position="91"/>
    </location>
</feature>
<gene>
    <name evidence="4" type="ORF">BO70DRAFT_394179</name>
</gene>
<dbReference type="STRING" id="1448321.A0A317WQZ0"/>
<keyword evidence="1" id="KW-0596">Phosphopantetheine</keyword>
<dbReference type="EMBL" id="MSFL01000005">
    <property type="protein sequence ID" value="PWY88475.1"/>
    <property type="molecule type" value="Genomic_DNA"/>
</dbReference>
<dbReference type="InterPro" id="IPR036291">
    <property type="entry name" value="NAD(P)-bd_dom_sf"/>
</dbReference>
<reference evidence="4 5" key="1">
    <citation type="submission" date="2016-12" db="EMBL/GenBank/DDBJ databases">
        <title>The genomes of Aspergillus section Nigri reveals drivers in fungal speciation.</title>
        <authorList>
            <consortium name="DOE Joint Genome Institute"/>
            <person name="Vesth T.C."/>
            <person name="Nybo J."/>
            <person name="Theobald S."/>
            <person name="Brandl J."/>
            <person name="Frisvad J.C."/>
            <person name="Nielsen K.F."/>
            <person name="Lyhne E.K."/>
            <person name="Kogle M.E."/>
            <person name="Kuo A."/>
            <person name="Riley R."/>
            <person name="Clum A."/>
            <person name="Nolan M."/>
            <person name="Lipzen A."/>
            <person name="Salamov A."/>
            <person name="Henrissat B."/>
            <person name="Wiebenga A."/>
            <person name="De Vries R.P."/>
            <person name="Grigoriev I.V."/>
            <person name="Mortensen U.H."/>
            <person name="Andersen M.R."/>
            <person name="Baker S.E."/>
        </authorList>
    </citation>
    <scope>NUCLEOTIDE SEQUENCE [LARGE SCALE GENOMIC DNA]</scope>
    <source>
        <strain evidence="4 5">CBS 117.55</strain>
    </source>
</reference>
<dbReference type="PANTHER" id="PTHR43775:SF37">
    <property type="entry name" value="SI:DKEY-61P9.11"/>
    <property type="match status" value="1"/>
</dbReference>
<evidence type="ECO:0000256" key="2">
    <source>
        <dbReference type="ARBA" id="ARBA00022553"/>
    </source>
</evidence>
<dbReference type="Pfam" id="PF08659">
    <property type="entry name" value="KR"/>
    <property type="match status" value="1"/>
</dbReference>
<sequence>MALRDALFDNMGHGALHEVLGPKTTGTLNLHRQFQSRGNIDFLLTLSSTTGVLGKISQAAYTVGSAFQDALARYCVSQDLPSTAIDLGIVRSVGAIADMRDLTRHLERPGFSVHKKDDLLHLIQAAIQSSQSQATSFE</sequence>
<dbReference type="GO" id="GO:0004312">
    <property type="term" value="F:fatty acid synthase activity"/>
    <property type="evidence" value="ECO:0007669"/>
    <property type="project" value="TreeGrafter"/>
</dbReference>
<dbReference type="InterPro" id="IPR013968">
    <property type="entry name" value="PKS_KR"/>
</dbReference>
<evidence type="ECO:0000256" key="1">
    <source>
        <dbReference type="ARBA" id="ARBA00022450"/>
    </source>
</evidence>
<protein>
    <submittedName>
        <fullName evidence="4">KR-domain-containing protein</fullName>
    </submittedName>
</protein>
<dbReference type="Gene3D" id="3.40.50.720">
    <property type="entry name" value="NAD(P)-binding Rossmann-like Domain"/>
    <property type="match status" value="1"/>
</dbReference>
<dbReference type="AlphaFoldDB" id="A0A317WQZ0"/>
<dbReference type="Proteomes" id="UP000247233">
    <property type="component" value="Unassembled WGS sequence"/>
</dbReference>
<keyword evidence="5" id="KW-1185">Reference proteome</keyword>
<keyword evidence="2" id="KW-0597">Phosphoprotein</keyword>
<dbReference type="VEuPathDB" id="FungiDB:BO70DRAFT_394179"/>
<proteinExistence type="predicted"/>
<accession>A0A317WQZ0</accession>
<dbReference type="RefSeq" id="XP_025402011.1">
    <property type="nucleotide sequence ID" value="XM_025546438.1"/>
</dbReference>
<dbReference type="SUPFAM" id="SSF51735">
    <property type="entry name" value="NAD(P)-binding Rossmann-fold domains"/>
    <property type="match status" value="1"/>
</dbReference>
<comment type="caution">
    <text evidence="4">The sequence shown here is derived from an EMBL/GenBank/DDBJ whole genome shotgun (WGS) entry which is preliminary data.</text>
</comment>
<name>A0A317WQZ0_9EURO</name>
<dbReference type="GO" id="GO:0006633">
    <property type="term" value="P:fatty acid biosynthetic process"/>
    <property type="evidence" value="ECO:0007669"/>
    <property type="project" value="TreeGrafter"/>
</dbReference>
<organism evidence="4 5">
    <name type="scientific">Aspergillus heteromorphus CBS 117.55</name>
    <dbReference type="NCBI Taxonomy" id="1448321"/>
    <lineage>
        <taxon>Eukaryota</taxon>
        <taxon>Fungi</taxon>
        <taxon>Dikarya</taxon>
        <taxon>Ascomycota</taxon>
        <taxon>Pezizomycotina</taxon>
        <taxon>Eurotiomycetes</taxon>
        <taxon>Eurotiomycetidae</taxon>
        <taxon>Eurotiales</taxon>
        <taxon>Aspergillaceae</taxon>
        <taxon>Aspergillus</taxon>
        <taxon>Aspergillus subgen. Circumdati</taxon>
    </lineage>
</organism>
<dbReference type="GeneID" id="37068675"/>
<dbReference type="PANTHER" id="PTHR43775">
    <property type="entry name" value="FATTY ACID SYNTHASE"/>
    <property type="match status" value="1"/>
</dbReference>
<evidence type="ECO:0000259" key="3">
    <source>
        <dbReference type="Pfam" id="PF08659"/>
    </source>
</evidence>